<accession>A0A9Q0LAR8</accession>
<evidence type="ECO:0000313" key="4">
    <source>
        <dbReference type="Proteomes" id="UP001149090"/>
    </source>
</evidence>
<proteinExistence type="predicted"/>
<sequence length="334" mass="38174">MDPYNQQGNVEPETVETNLYRENPYYKKKETDYKPNQNLYYQPNQNLYYQPNQQRDYELQDLNGNDEGPIFGVDYNPNLEKPTQFDSHDKEPLLNPKNPNQILNQNPNQNPNLFVTEKEDKKISRTSIFETENSTPFETPKQNEQNSTKTTFESENQYQQPPPKTNNLFLDQTFEQNLIQNQRQFKQPREPCFRKTSGGCFCGFRIFGIPLFSCGFWSFGIFSFGFASLGIISIGFGSLGVFSVAQFTAGVCAVGQFALGTMFGLGQFATGYYVFWAQSSTSTKYGKNNNTDSGNNIVGFSGAIVVWIILTLVFLFLFGLCGRRILRSASYRRK</sequence>
<dbReference type="GO" id="GO:0016301">
    <property type="term" value="F:kinase activity"/>
    <property type="evidence" value="ECO:0007669"/>
    <property type="project" value="UniProtKB-KW"/>
</dbReference>
<feature type="region of interest" description="Disordered" evidence="1">
    <location>
        <begin position="1"/>
        <end position="39"/>
    </location>
</feature>
<dbReference type="EMBL" id="JAPDFW010000103">
    <property type="protein sequence ID" value="KAJ5069606.1"/>
    <property type="molecule type" value="Genomic_DNA"/>
</dbReference>
<gene>
    <name evidence="3" type="ORF">M0811_02176</name>
</gene>
<dbReference type="AlphaFoldDB" id="A0A9Q0LAR8"/>
<keyword evidence="3" id="KW-0675">Receptor</keyword>
<feature type="compositionally biased region" description="Low complexity" evidence="1">
    <location>
        <begin position="93"/>
        <end position="113"/>
    </location>
</feature>
<keyword evidence="2" id="KW-0812">Transmembrane</keyword>
<name>A0A9Q0LAR8_ANAIG</name>
<keyword evidence="2" id="KW-0472">Membrane</keyword>
<keyword evidence="3" id="KW-0808">Transferase</keyword>
<comment type="caution">
    <text evidence="3">The sequence shown here is derived from an EMBL/GenBank/DDBJ whole genome shotgun (WGS) entry which is preliminary data.</text>
</comment>
<dbReference type="Proteomes" id="UP001149090">
    <property type="component" value="Unassembled WGS sequence"/>
</dbReference>
<keyword evidence="2" id="KW-1133">Transmembrane helix</keyword>
<evidence type="ECO:0000256" key="1">
    <source>
        <dbReference type="SAM" id="MobiDB-lite"/>
    </source>
</evidence>
<reference evidence="3" key="1">
    <citation type="submission" date="2022-10" db="EMBL/GenBank/DDBJ databases">
        <title>Novel sulphate-reducing endosymbionts in the free-living metamonad Anaeramoeba.</title>
        <authorList>
            <person name="Jerlstrom-Hultqvist J."/>
            <person name="Cepicka I."/>
            <person name="Gallot-Lavallee L."/>
            <person name="Salas-Leiva D."/>
            <person name="Curtis B.A."/>
            <person name="Zahonova K."/>
            <person name="Pipaliya S."/>
            <person name="Dacks J."/>
            <person name="Roger A.J."/>
        </authorList>
    </citation>
    <scope>NUCLEOTIDE SEQUENCE</scope>
    <source>
        <strain evidence="3">BMAN</strain>
    </source>
</reference>
<feature type="transmembrane region" description="Helical" evidence="2">
    <location>
        <begin position="257"/>
        <end position="277"/>
    </location>
</feature>
<keyword evidence="4" id="KW-1185">Reference proteome</keyword>
<evidence type="ECO:0000256" key="2">
    <source>
        <dbReference type="SAM" id="Phobius"/>
    </source>
</evidence>
<feature type="region of interest" description="Disordered" evidence="1">
    <location>
        <begin position="133"/>
        <end position="162"/>
    </location>
</feature>
<feature type="transmembrane region" description="Helical" evidence="2">
    <location>
        <begin position="216"/>
        <end position="245"/>
    </location>
</feature>
<protein>
    <submittedName>
        <fullName evidence="3">Proline-rich receptor-like protein kinase perk5</fullName>
    </submittedName>
</protein>
<organism evidence="3 4">
    <name type="scientific">Anaeramoeba ignava</name>
    <name type="common">Anaerobic marine amoeba</name>
    <dbReference type="NCBI Taxonomy" id="1746090"/>
    <lineage>
        <taxon>Eukaryota</taxon>
        <taxon>Metamonada</taxon>
        <taxon>Anaeramoebidae</taxon>
        <taxon>Anaeramoeba</taxon>
    </lineage>
</organism>
<feature type="compositionally biased region" description="Basic and acidic residues" evidence="1">
    <location>
        <begin position="24"/>
        <end position="33"/>
    </location>
</feature>
<feature type="region of interest" description="Disordered" evidence="1">
    <location>
        <begin position="59"/>
        <end position="113"/>
    </location>
</feature>
<feature type="transmembrane region" description="Helical" evidence="2">
    <location>
        <begin position="297"/>
        <end position="322"/>
    </location>
</feature>
<keyword evidence="3" id="KW-0418">Kinase</keyword>
<evidence type="ECO:0000313" key="3">
    <source>
        <dbReference type="EMBL" id="KAJ5069606.1"/>
    </source>
</evidence>